<keyword evidence="5" id="KW-1185">Reference proteome</keyword>
<dbReference type="SUPFAM" id="SSF46689">
    <property type="entry name" value="Homeodomain-like"/>
    <property type="match status" value="1"/>
</dbReference>
<organism evidence="4 5">
    <name type="scientific">Kroppenstedtia pulmonis</name>
    <dbReference type="NCBI Taxonomy" id="1380685"/>
    <lineage>
        <taxon>Bacteria</taxon>
        <taxon>Bacillati</taxon>
        <taxon>Bacillota</taxon>
        <taxon>Bacilli</taxon>
        <taxon>Bacillales</taxon>
        <taxon>Thermoactinomycetaceae</taxon>
        <taxon>Kroppenstedtia</taxon>
    </lineage>
</organism>
<sequence>MEGFSITFKRRKDVTQIKNDIARNTKELFAQKGYNATSMEEICAINKRSKGSIYYHFQSKEELFMHLIKLNNEEWINSWLEKEHRYETTVDKLYGLADHYVDDLANPLNHAINEFVMGQDISQEMLDDMLSLIRIPYITYEKIILQGIERGELKMEEPEDLMYIINGLFNGLSTLYYEKDLEDIRRLYKKGIATILTGIQSDQ</sequence>
<dbReference type="Pfam" id="PF00440">
    <property type="entry name" value="TetR_N"/>
    <property type="match status" value="1"/>
</dbReference>
<dbReference type="Gene3D" id="1.10.10.60">
    <property type="entry name" value="Homeodomain-like"/>
    <property type="match status" value="1"/>
</dbReference>
<evidence type="ECO:0000259" key="3">
    <source>
        <dbReference type="PROSITE" id="PS50977"/>
    </source>
</evidence>
<dbReference type="PRINTS" id="PR00455">
    <property type="entry name" value="HTHTETR"/>
</dbReference>
<dbReference type="InterPro" id="IPR001647">
    <property type="entry name" value="HTH_TetR"/>
</dbReference>
<dbReference type="SUPFAM" id="SSF48498">
    <property type="entry name" value="Tetracyclin repressor-like, C-terminal domain"/>
    <property type="match status" value="1"/>
</dbReference>
<feature type="DNA-binding region" description="H-T-H motif" evidence="2">
    <location>
        <begin position="38"/>
        <end position="57"/>
    </location>
</feature>
<dbReference type="GO" id="GO:0003700">
    <property type="term" value="F:DNA-binding transcription factor activity"/>
    <property type="evidence" value="ECO:0007669"/>
    <property type="project" value="InterPro"/>
</dbReference>
<accession>A0A7D4CQ61</accession>
<evidence type="ECO:0000313" key="5">
    <source>
        <dbReference type="Proteomes" id="UP000503088"/>
    </source>
</evidence>
<dbReference type="InterPro" id="IPR050624">
    <property type="entry name" value="HTH-type_Tx_Regulator"/>
</dbReference>
<dbReference type="Gene3D" id="1.10.357.10">
    <property type="entry name" value="Tetracycline Repressor, domain 2"/>
    <property type="match status" value="1"/>
</dbReference>
<dbReference type="PROSITE" id="PS50977">
    <property type="entry name" value="HTH_TETR_2"/>
    <property type="match status" value="1"/>
</dbReference>
<evidence type="ECO:0000256" key="1">
    <source>
        <dbReference type="ARBA" id="ARBA00023125"/>
    </source>
</evidence>
<evidence type="ECO:0000313" key="4">
    <source>
        <dbReference type="EMBL" id="QKG85838.1"/>
    </source>
</evidence>
<feature type="domain" description="HTH tetR-type" evidence="3">
    <location>
        <begin position="15"/>
        <end position="75"/>
    </location>
</feature>
<dbReference type="Proteomes" id="UP000503088">
    <property type="component" value="Chromosome"/>
</dbReference>
<dbReference type="InterPro" id="IPR009057">
    <property type="entry name" value="Homeodomain-like_sf"/>
</dbReference>
<evidence type="ECO:0000256" key="2">
    <source>
        <dbReference type="PROSITE-ProRule" id="PRU00335"/>
    </source>
</evidence>
<dbReference type="PANTHER" id="PTHR43479:SF11">
    <property type="entry name" value="ACREF_ENVCD OPERON REPRESSOR-RELATED"/>
    <property type="match status" value="1"/>
</dbReference>
<dbReference type="AlphaFoldDB" id="A0A7D4CQ61"/>
<proteinExistence type="predicted"/>
<name>A0A7D4CQ61_9BACL</name>
<reference evidence="4 5" key="1">
    <citation type="submission" date="2020-01" db="EMBL/GenBank/DDBJ databases">
        <authorList>
            <person name="Gulvik C.A."/>
            <person name="Batra D.G."/>
        </authorList>
    </citation>
    <scope>NUCLEOTIDE SEQUENCE [LARGE SCALE GENOMIC DNA]</scope>
    <source>
        <strain evidence="4 5">W9323</strain>
    </source>
</reference>
<dbReference type="EMBL" id="CP048104">
    <property type="protein sequence ID" value="QKG85838.1"/>
    <property type="molecule type" value="Genomic_DNA"/>
</dbReference>
<dbReference type="GO" id="GO:0045892">
    <property type="term" value="P:negative regulation of DNA-templated transcription"/>
    <property type="evidence" value="ECO:0007669"/>
    <property type="project" value="InterPro"/>
</dbReference>
<keyword evidence="1 2" id="KW-0238">DNA-binding</keyword>
<dbReference type="GO" id="GO:0003677">
    <property type="term" value="F:DNA binding"/>
    <property type="evidence" value="ECO:0007669"/>
    <property type="project" value="UniProtKB-UniRule"/>
</dbReference>
<dbReference type="InterPro" id="IPR036271">
    <property type="entry name" value="Tet_transcr_reg_TetR-rel_C_sf"/>
</dbReference>
<dbReference type="PANTHER" id="PTHR43479">
    <property type="entry name" value="ACREF/ENVCD OPERON REPRESSOR-RELATED"/>
    <property type="match status" value="1"/>
</dbReference>
<dbReference type="RefSeq" id="WP_173225022.1">
    <property type="nucleotide sequence ID" value="NZ_CP048104.1"/>
</dbReference>
<gene>
    <name evidence="4" type="ORF">GXN76_00665</name>
</gene>
<protein>
    <submittedName>
        <fullName evidence="4">TetR family transcriptional regulator</fullName>
    </submittedName>
</protein>
<dbReference type="Pfam" id="PF08360">
    <property type="entry name" value="TetR_C_5"/>
    <property type="match status" value="1"/>
</dbReference>
<dbReference type="KEGG" id="kpul:GXN76_00665"/>
<dbReference type="InterPro" id="IPR013571">
    <property type="entry name" value="Tscrpt_reg_QacR_C"/>
</dbReference>